<organism evidence="2 3">
    <name type="scientific">Daedalea quercina L-15889</name>
    <dbReference type="NCBI Taxonomy" id="1314783"/>
    <lineage>
        <taxon>Eukaryota</taxon>
        <taxon>Fungi</taxon>
        <taxon>Dikarya</taxon>
        <taxon>Basidiomycota</taxon>
        <taxon>Agaricomycotina</taxon>
        <taxon>Agaricomycetes</taxon>
        <taxon>Polyporales</taxon>
        <taxon>Fomitopsis</taxon>
    </lineage>
</organism>
<dbReference type="AlphaFoldDB" id="A0A165QE11"/>
<gene>
    <name evidence="2" type="ORF">DAEQUDRAFT_811540</name>
</gene>
<accession>A0A165QE11</accession>
<evidence type="ECO:0000313" key="3">
    <source>
        <dbReference type="Proteomes" id="UP000076727"/>
    </source>
</evidence>
<name>A0A165QE11_9APHY</name>
<feature type="region of interest" description="Disordered" evidence="1">
    <location>
        <begin position="92"/>
        <end position="111"/>
    </location>
</feature>
<sequence>MEGVQNVVQGQWTNMSASDPLLALLIALRYKTDTHARRVARILLDRAIGNYYIPSLEASPASMYRAIVQYHHLCKTALKEVVQVLRNAGPSHTAGSAVKMDTNRASSYGIS</sequence>
<protein>
    <submittedName>
        <fullName evidence="2">Uncharacterized protein</fullName>
    </submittedName>
</protein>
<proteinExistence type="predicted"/>
<dbReference type="Proteomes" id="UP000076727">
    <property type="component" value="Unassembled WGS sequence"/>
</dbReference>
<evidence type="ECO:0000313" key="2">
    <source>
        <dbReference type="EMBL" id="KZT69330.1"/>
    </source>
</evidence>
<evidence type="ECO:0000256" key="1">
    <source>
        <dbReference type="SAM" id="MobiDB-lite"/>
    </source>
</evidence>
<dbReference type="EMBL" id="KV429059">
    <property type="protein sequence ID" value="KZT69330.1"/>
    <property type="molecule type" value="Genomic_DNA"/>
</dbReference>
<reference evidence="2 3" key="1">
    <citation type="journal article" date="2016" name="Mol. Biol. Evol.">
        <title>Comparative Genomics of Early-Diverging Mushroom-Forming Fungi Provides Insights into the Origins of Lignocellulose Decay Capabilities.</title>
        <authorList>
            <person name="Nagy L.G."/>
            <person name="Riley R."/>
            <person name="Tritt A."/>
            <person name="Adam C."/>
            <person name="Daum C."/>
            <person name="Floudas D."/>
            <person name="Sun H."/>
            <person name="Yadav J.S."/>
            <person name="Pangilinan J."/>
            <person name="Larsson K.H."/>
            <person name="Matsuura K."/>
            <person name="Barry K."/>
            <person name="Labutti K."/>
            <person name="Kuo R."/>
            <person name="Ohm R.A."/>
            <person name="Bhattacharya S.S."/>
            <person name="Shirouzu T."/>
            <person name="Yoshinaga Y."/>
            <person name="Martin F.M."/>
            <person name="Grigoriev I.V."/>
            <person name="Hibbett D.S."/>
        </authorList>
    </citation>
    <scope>NUCLEOTIDE SEQUENCE [LARGE SCALE GENOMIC DNA]</scope>
    <source>
        <strain evidence="2 3">L-15889</strain>
    </source>
</reference>
<dbReference type="STRING" id="1314783.A0A165QE11"/>
<keyword evidence="3" id="KW-1185">Reference proteome</keyword>